<organism evidence="7 8">
    <name type="scientific">Stieleria bergensis</name>
    <dbReference type="NCBI Taxonomy" id="2528025"/>
    <lineage>
        <taxon>Bacteria</taxon>
        <taxon>Pseudomonadati</taxon>
        <taxon>Planctomycetota</taxon>
        <taxon>Planctomycetia</taxon>
        <taxon>Pirellulales</taxon>
        <taxon>Pirellulaceae</taxon>
        <taxon>Stieleria</taxon>
    </lineage>
</organism>
<dbReference type="InterPro" id="IPR013656">
    <property type="entry name" value="PAS_4"/>
</dbReference>
<dbReference type="SMART" id="SM00448">
    <property type="entry name" value="REC"/>
    <property type="match status" value="1"/>
</dbReference>
<name>A0A517SZS3_9BACT</name>
<keyword evidence="3" id="KW-0418">Kinase</keyword>
<dbReference type="AlphaFoldDB" id="A0A517SZS3"/>
<dbReference type="SUPFAM" id="SSF55781">
    <property type="entry name" value="GAF domain-like"/>
    <property type="match status" value="1"/>
</dbReference>
<protein>
    <submittedName>
        <fullName evidence="7">Response regulator MprA</fullName>
    </submittedName>
</protein>
<evidence type="ECO:0000256" key="3">
    <source>
        <dbReference type="ARBA" id="ARBA00022777"/>
    </source>
</evidence>
<evidence type="ECO:0000256" key="2">
    <source>
        <dbReference type="ARBA" id="ARBA00022679"/>
    </source>
</evidence>
<dbReference type="GO" id="GO:0000160">
    <property type="term" value="P:phosphorelay signal transduction system"/>
    <property type="evidence" value="ECO:0007669"/>
    <property type="project" value="InterPro"/>
</dbReference>
<evidence type="ECO:0000256" key="5">
    <source>
        <dbReference type="SAM" id="MobiDB-lite"/>
    </source>
</evidence>
<dbReference type="SUPFAM" id="SSF52172">
    <property type="entry name" value="CheY-like"/>
    <property type="match status" value="1"/>
</dbReference>
<evidence type="ECO:0000313" key="7">
    <source>
        <dbReference type="EMBL" id="QDT61654.1"/>
    </source>
</evidence>
<dbReference type="GO" id="GO:0016301">
    <property type="term" value="F:kinase activity"/>
    <property type="evidence" value="ECO:0007669"/>
    <property type="project" value="UniProtKB-KW"/>
</dbReference>
<dbReference type="PROSITE" id="PS50110">
    <property type="entry name" value="RESPONSE_REGULATORY"/>
    <property type="match status" value="1"/>
</dbReference>
<dbReference type="EMBL" id="CP036272">
    <property type="protein sequence ID" value="QDT61654.1"/>
    <property type="molecule type" value="Genomic_DNA"/>
</dbReference>
<feature type="domain" description="Response regulatory" evidence="6">
    <location>
        <begin position="471"/>
        <end position="593"/>
    </location>
</feature>
<feature type="compositionally biased region" description="Basic and acidic residues" evidence="5">
    <location>
        <begin position="11"/>
        <end position="33"/>
    </location>
</feature>
<evidence type="ECO:0000259" key="6">
    <source>
        <dbReference type="PROSITE" id="PS50110"/>
    </source>
</evidence>
<dbReference type="SMART" id="SM00065">
    <property type="entry name" value="GAF"/>
    <property type="match status" value="1"/>
</dbReference>
<evidence type="ECO:0000313" key="8">
    <source>
        <dbReference type="Proteomes" id="UP000315003"/>
    </source>
</evidence>
<dbReference type="InterPro" id="IPR001789">
    <property type="entry name" value="Sig_transdc_resp-reg_receiver"/>
</dbReference>
<keyword evidence="1 4" id="KW-0597">Phosphoprotein</keyword>
<dbReference type="Pfam" id="PF08448">
    <property type="entry name" value="PAS_4"/>
    <property type="match status" value="1"/>
</dbReference>
<dbReference type="Pfam" id="PF13185">
    <property type="entry name" value="GAF_2"/>
    <property type="match status" value="1"/>
</dbReference>
<dbReference type="RefSeq" id="WP_145275872.1">
    <property type="nucleotide sequence ID" value="NZ_CP036272.1"/>
</dbReference>
<dbReference type="InterPro" id="IPR050595">
    <property type="entry name" value="Bact_response_regulator"/>
</dbReference>
<proteinExistence type="predicted"/>
<feature type="region of interest" description="Disordered" evidence="5">
    <location>
        <begin position="1"/>
        <end position="33"/>
    </location>
</feature>
<dbReference type="InterPro" id="IPR011006">
    <property type="entry name" value="CheY-like_superfamily"/>
</dbReference>
<sequence length="607" mass="67294">MNRPELSNDVGTDRRPEQPDSHDSGTDFSTENRSRSGRRLICVGPLESVPRDFGDREVLLLDSSATVLDELADPGIEGVWIAREILPELGELRGLCKSGLMLRDLPEGAALLDQKNRVLWANRRLKSWFGKLDDDPVGDSIYELMGQPEIMGSDMCPFHTAYSTGQESSGTFQTPENRYFQVRAAPLGDNSSDQQLVVTVGDITEEILQQQKLAAIHRAGRELADLRPSEIYQMAPDERIELLKDNIRHYLTDLLNFEVVEIRLLEHATGNLMPLLSVGIDQEAADRQLFAQPQGNGITGYAASSGTSYLCYDIQNDPLFIPGVANTRSSLTVPLILGDQVLGTINVESPDVSAFSESDLQFLEIFARDISFALNTLELLVAQKADTAQQSCNAIHSAVAMPVDAILNDAVNVMEDYIGHSPEMVDRIRRILKNARDIKQTIQQIGQRLTPMEAVPPGTISEEHAILTSKRVLVVDEDDSVREDAHTLLERYGCIVETAVSGDQAVLMVRDTHDQDRYDAIIADIRLPEYSGFQLMMRLKEIMDPVPIILMTGFGYDPGHSIVNAMQNGLHPKARLYKPFRLDQLIDVVQTVLQAYGPVESGDNDTA</sequence>
<dbReference type="SUPFAM" id="SSF55785">
    <property type="entry name" value="PYP-like sensor domain (PAS domain)"/>
    <property type="match status" value="1"/>
</dbReference>
<dbReference type="Gene3D" id="3.30.450.20">
    <property type="entry name" value="PAS domain"/>
    <property type="match status" value="1"/>
</dbReference>
<dbReference type="CDD" id="cd00156">
    <property type="entry name" value="REC"/>
    <property type="match status" value="1"/>
</dbReference>
<evidence type="ECO:0000256" key="1">
    <source>
        <dbReference type="ARBA" id="ARBA00022553"/>
    </source>
</evidence>
<gene>
    <name evidence="7" type="primary">mprA_3</name>
    <name evidence="7" type="ORF">SV7mr_41930</name>
</gene>
<dbReference type="InterPro" id="IPR029016">
    <property type="entry name" value="GAF-like_dom_sf"/>
</dbReference>
<reference evidence="7 8" key="1">
    <citation type="submission" date="2019-02" db="EMBL/GenBank/DDBJ databases">
        <title>Deep-cultivation of Planctomycetes and their phenomic and genomic characterization uncovers novel biology.</title>
        <authorList>
            <person name="Wiegand S."/>
            <person name="Jogler M."/>
            <person name="Boedeker C."/>
            <person name="Pinto D."/>
            <person name="Vollmers J."/>
            <person name="Rivas-Marin E."/>
            <person name="Kohn T."/>
            <person name="Peeters S.H."/>
            <person name="Heuer A."/>
            <person name="Rast P."/>
            <person name="Oberbeckmann S."/>
            <person name="Bunk B."/>
            <person name="Jeske O."/>
            <person name="Meyerdierks A."/>
            <person name="Storesund J.E."/>
            <person name="Kallscheuer N."/>
            <person name="Luecker S."/>
            <person name="Lage O.M."/>
            <person name="Pohl T."/>
            <person name="Merkel B.J."/>
            <person name="Hornburger P."/>
            <person name="Mueller R.-W."/>
            <person name="Bruemmer F."/>
            <person name="Labrenz M."/>
            <person name="Spormann A.M."/>
            <person name="Op den Camp H."/>
            <person name="Overmann J."/>
            <person name="Amann R."/>
            <person name="Jetten M.S.M."/>
            <person name="Mascher T."/>
            <person name="Medema M.H."/>
            <person name="Devos D.P."/>
            <person name="Kaster A.-K."/>
            <person name="Ovreas L."/>
            <person name="Rohde M."/>
            <person name="Galperin M.Y."/>
            <person name="Jogler C."/>
        </authorList>
    </citation>
    <scope>NUCLEOTIDE SEQUENCE [LARGE SCALE GENOMIC DNA]</scope>
    <source>
        <strain evidence="7 8">SV_7m_r</strain>
    </source>
</reference>
<dbReference type="Gene3D" id="3.30.450.40">
    <property type="match status" value="1"/>
</dbReference>
<dbReference type="Proteomes" id="UP000315003">
    <property type="component" value="Chromosome"/>
</dbReference>
<evidence type="ECO:0000256" key="4">
    <source>
        <dbReference type="PROSITE-ProRule" id="PRU00169"/>
    </source>
</evidence>
<keyword evidence="8" id="KW-1185">Reference proteome</keyword>
<feature type="modified residue" description="4-aspartylphosphate" evidence="4">
    <location>
        <position position="524"/>
    </location>
</feature>
<dbReference type="InterPro" id="IPR035965">
    <property type="entry name" value="PAS-like_dom_sf"/>
</dbReference>
<dbReference type="Pfam" id="PF00072">
    <property type="entry name" value="Response_reg"/>
    <property type="match status" value="1"/>
</dbReference>
<accession>A0A517SZS3</accession>
<keyword evidence="2" id="KW-0808">Transferase</keyword>
<dbReference type="Gene3D" id="3.40.50.2300">
    <property type="match status" value="1"/>
</dbReference>
<dbReference type="PANTHER" id="PTHR44591:SF3">
    <property type="entry name" value="RESPONSE REGULATORY DOMAIN-CONTAINING PROTEIN"/>
    <property type="match status" value="1"/>
</dbReference>
<dbReference type="PANTHER" id="PTHR44591">
    <property type="entry name" value="STRESS RESPONSE REGULATOR PROTEIN 1"/>
    <property type="match status" value="1"/>
</dbReference>
<dbReference type="InterPro" id="IPR003018">
    <property type="entry name" value="GAF"/>
</dbReference>
<dbReference type="OrthoDB" id="227620at2"/>